<feature type="region of interest" description="Disordered" evidence="6">
    <location>
        <begin position="1305"/>
        <end position="1414"/>
    </location>
</feature>
<evidence type="ECO:0000256" key="6">
    <source>
        <dbReference type="SAM" id="MobiDB-lite"/>
    </source>
</evidence>
<keyword evidence="10" id="KW-1185">Reference proteome</keyword>
<dbReference type="CDD" id="cd21669">
    <property type="entry name" value="SMP_SF"/>
    <property type="match status" value="1"/>
</dbReference>
<sequence length="1714" mass="166748">MGFVVVALLLGFVGAVVACAAAAAAFALATSVATSKYKKQLHGVTARFEAVLRNADAGGLGPGAPTPAPGATGGAAATGATAGGAGTAGAGGGVAAMYESFTLGWLNLLVQHLWVPVLEKFVSTIAAERLQIILNEVLRKFATKAPWKFIESVAVEEVTFGLAPPQFQFCTAKYDPSRSYLLLTMNMHYHSSGFQAVLTPRMRQIGLLQPFSVRLEIMQLRIAGKLHLGLHLTKEPPGVKGIDYSFATPPEFDIQASPVGYLNLHGELPGLVGHLRTHLQRIITRRMVEPHRRYLDLQRIYRNKHLQRVGGPGGCLRVCIIGGRNLMGSRAGPGAAGASNPAASAGAGAASGTGGGATGCGGGLGPVSGAAGSAAAPDCDPYVELRFGREVFRTPIAHHTADPVFNWQFDVRLPADLASAVPPPAAAAAAAGGDATAAAAAAGAAAAAAAVVLHFRVLNARTIGEPEILSTGTLDVGTLALQPNGDARARLLELSAFGPGTGTGAQVQAAGTPRGTLSLQVCWLKAAAKRGSPFPQDAARAAAIAAAATAAAAAAAAGMSGAVPQGTDPAAAASMAAAAAQGYAGSGAHRAGPGGSTASPYSSSAATTPAQITPAQSFRSNTLGTPPGTGRRGAGGAVGGGASGGDLAAMNAAEAVAAHAADVTGSRPMAQPSGADASNGGPSAAADGPAASGTSGATATKSARGLAAAAAAAVGGMFRRSRPHPAVATAGAGGPHHSRQSSSDSSGLPMHTVTAGAQHGRSTPYAHAHAQGHGGGAQHSRGPSRHSLNLASELTLADGTAPHHHSGSGGGGGLNGHAAHGPSAGADHNGYTELCETVPEGACVSASSTSSRIYTAAPGAGLVTPPPKAPGAPGGKGSSTGSGGKKLPAAAVPGRHRRAISHILTLGHWRGIGGGSSVSSLPDNVSGEPGGGIASAGKAASKPGSKQMAVDVAVSATANGGTAARSLLASPDVGAAKAAAPARLGGANGGVSSPFRNATAAASAAAAGGVSATGRKMDTDGAAATAVDPGGRAAAGERLQPAGGSNGAASMPPTPTPGVSGAAGGAATRTATSSQQGVLEPDPLTDASKPGRSTADMPESSAATPPPAAASASQLSFSGTAPYGDASMRESGISTPLRPETSASTAATTVTNTLGAVADAPYGNAGGTPSRSRAAHPQPPLHTRNASGISDVSSATEAGQLATVSGGGLVGAGAQSASSTSLPTVAAAAAPVLAAPARDTTPEGGAGGSSHATNTLAGGGASGAQARAHGTSAAASRSQVSTLFGLFGAAAGSVTAVSQDAAADAAASQAQKPPLHSAGSGRQRSLAANSGGTGAAANGATPLPPGAASQKATAAAHQRTVSGGSPALPTRTQSHLAAQGSPAVGTPLAPAGASGSVVGHGDGPSGVATGSGYASGPPPNADLMSSFNAANISASWQEPPTAVGVGPGGGGGGGGPGSWPASLQSLAQVVKMQRLLQSERAARAEALEMLSEVRRKYDAMVRLRRFENNRALVEGARFLLHLGRDVRRVVVWYNEPRGLVQVDPDTGGVAERAGGAGAGGVGSEPWPRTFQPQELERAERSAGAFPNPSAWAGVLASILGRVRPPAPASLDPLKCFSLYLEGGRALHLQLPPSGNGRSRDEWVDSLLDIAARASRTSAATGGAAGAAASGGMMGGGGGGGREERSSMPALATATGGGTAAKPSRGPSGAGTGAS</sequence>
<dbReference type="GO" id="GO:0006869">
    <property type="term" value="P:lipid transport"/>
    <property type="evidence" value="ECO:0007669"/>
    <property type="project" value="UniProtKB-KW"/>
</dbReference>
<keyword evidence="7" id="KW-0732">Signal</keyword>
<dbReference type="Gene3D" id="2.60.40.150">
    <property type="entry name" value="C2 domain"/>
    <property type="match status" value="1"/>
</dbReference>
<evidence type="ECO:0000256" key="5">
    <source>
        <dbReference type="ARBA" id="ARBA00023136"/>
    </source>
</evidence>
<feature type="compositionally biased region" description="Low complexity" evidence="6">
    <location>
        <begin position="672"/>
        <end position="697"/>
    </location>
</feature>
<dbReference type="PANTHER" id="PTHR47042">
    <property type="entry name" value="C2 DOMAIN-CONTAINING PROTEIN-LIKE"/>
    <property type="match status" value="1"/>
</dbReference>
<dbReference type="InterPro" id="IPR035892">
    <property type="entry name" value="C2_domain_sf"/>
</dbReference>
<feature type="compositionally biased region" description="Low complexity" evidence="6">
    <location>
        <begin position="331"/>
        <end position="348"/>
    </location>
</feature>
<feature type="region of interest" description="Disordered" evidence="6">
    <location>
        <begin position="857"/>
        <end position="894"/>
    </location>
</feature>
<dbReference type="OrthoDB" id="546572at2759"/>
<evidence type="ECO:0000256" key="4">
    <source>
        <dbReference type="ARBA" id="ARBA00023121"/>
    </source>
</evidence>
<evidence type="ECO:0000256" key="2">
    <source>
        <dbReference type="ARBA" id="ARBA00022448"/>
    </source>
</evidence>
<dbReference type="Proteomes" id="UP000613740">
    <property type="component" value="Unassembled WGS sequence"/>
</dbReference>
<feature type="signal peptide" evidence="7">
    <location>
        <begin position="1"/>
        <end position="18"/>
    </location>
</feature>
<dbReference type="PROSITE" id="PS51847">
    <property type="entry name" value="SMP"/>
    <property type="match status" value="1"/>
</dbReference>
<dbReference type="InterPro" id="IPR052847">
    <property type="entry name" value="Ext_Synaptotagmin/KAHRP-like"/>
</dbReference>
<feature type="region of interest" description="Disordered" evidence="6">
    <location>
        <begin position="1033"/>
        <end position="1145"/>
    </location>
</feature>
<evidence type="ECO:0000259" key="8">
    <source>
        <dbReference type="PROSITE" id="PS51847"/>
    </source>
</evidence>
<evidence type="ECO:0000256" key="1">
    <source>
        <dbReference type="ARBA" id="ARBA00004370"/>
    </source>
</evidence>
<protein>
    <recommendedName>
        <fullName evidence="8">SMP-LTD domain-containing protein</fullName>
    </recommendedName>
</protein>
<feature type="compositionally biased region" description="Low complexity" evidence="6">
    <location>
        <begin position="1057"/>
        <end position="1074"/>
    </location>
</feature>
<dbReference type="GO" id="GO:0016020">
    <property type="term" value="C:membrane"/>
    <property type="evidence" value="ECO:0007669"/>
    <property type="project" value="UniProtKB-SubCell"/>
</dbReference>
<feature type="compositionally biased region" description="Polar residues" evidence="6">
    <location>
        <begin position="1184"/>
        <end position="1194"/>
    </location>
</feature>
<dbReference type="EMBL" id="JAEHOD010000077">
    <property type="protein sequence ID" value="KAG2430759.1"/>
    <property type="molecule type" value="Genomic_DNA"/>
</dbReference>
<feature type="region of interest" description="Disordered" evidence="6">
    <location>
        <begin position="1657"/>
        <end position="1714"/>
    </location>
</feature>
<feature type="chain" id="PRO_5032635976" description="SMP-LTD domain-containing protein" evidence="7">
    <location>
        <begin position="19"/>
        <end position="1714"/>
    </location>
</feature>
<organism evidence="9 10">
    <name type="scientific">Chlamydomonas schloesseri</name>
    <dbReference type="NCBI Taxonomy" id="2026947"/>
    <lineage>
        <taxon>Eukaryota</taxon>
        <taxon>Viridiplantae</taxon>
        <taxon>Chlorophyta</taxon>
        <taxon>core chlorophytes</taxon>
        <taxon>Chlorophyceae</taxon>
        <taxon>CS clade</taxon>
        <taxon>Chlamydomonadales</taxon>
        <taxon>Chlamydomonadaceae</taxon>
        <taxon>Chlamydomonas</taxon>
    </lineage>
</organism>
<gene>
    <name evidence="9" type="ORF">HYH02_013598</name>
</gene>
<feature type="compositionally biased region" description="Low complexity" evidence="6">
    <location>
        <begin position="1657"/>
        <end position="1670"/>
    </location>
</feature>
<feature type="compositionally biased region" description="Low complexity" evidence="6">
    <location>
        <begin position="596"/>
        <end position="629"/>
    </location>
</feature>
<accession>A0A835SYW0</accession>
<feature type="compositionally biased region" description="Low complexity" evidence="6">
    <location>
        <begin position="1325"/>
        <end position="1356"/>
    </location>
</feature>
<proteinExistence type="predicted"/>
<comment type="subcellular location">
    <subcellularLocation>
        <location evidence="1">Membrane</location>
    </subcellularLocation>
</comment>
<feature type="region of interest" description="Disordered" evidence="6">
    <location>
        <begin position="331"/>
        <end position="351"/>
    </location>
</feature>
<feature type="compositionally biased region" description="Gly residues" evidence="6">
    <location>
        <begin position="872"/>
        <end position="884"/>
    </location>
</feature>
<feature type="region of interest" description="Disordered" evidence="6">
    <location>
        <begin position="663"/>
        <end position="697"/>
    </location>
</feature>
<feature type="region of interest" description="Disordered" evidence="6">
    <location>
        <begin position="1157"/>
        <end position="1194"/>
    </location>
</feature>
<feature type="region of interest" description="Disordered" evidence="6">
    <location>
        <begin position="798"/>
        <end position="825"/>
    </location>
</feature>
<name>A0A835SYW0_9CHLO</name>
<dbReference type="InterPro" id="IPR031468">
    <property type="entry name" value="SMP_LBD"/>
</dbReference>
<evidence type="ECO:0000313" key="10">
    <source>
        <dbReference type="Proteomes" id="UP000613740"/>
    </source>
</evidence>
<evidence type="ECO:0000313" key="9">
    <source>
        <dbReference type="EMBL" id="KAG2430759.1"/>
    </source>
</evidence>
<feature type="region of interest" description="Disordered" evidence="6">
    <location>
        <begin position="724"/>
        <end position="785"/>
    </location>
</feature>
<comment type="caution">
    <text evidence="9">The sequence shown here is derived from an EMBL/GenBank/DDBJ whole genome shotgun (WGS) entry which is preliminary data.</text>
</comment>
<keyword evidence="3" id="KW-0445">Lipid transport</keyword>
<feature type="region of interest" description="Disordered" evidence="6">
    <location>
        <begin position="585"/>
        <end position="639"/>
    </location>
</feature>
<keyword evidence="2" id="KW-0813">Transport</keyword>
<feature type="region of interest" description="Disordered" evidence="6">
    <location>
        <begin position="1237"/>
        <end position="1270"/>
    </location>
</feature>
<evidence type="ECO:0000256" key="7">
    <source>
        <dbReference type="SAM" id="SignalP"/>
    </source>
</evidence>
<dbReference type="GO" id="GO:0008289">
    <property type="term" value="F:lipid binding"/>
    <property type="evidence" value="ECO:0007669"/>
    <property type="project" value="UniProtKB-KW"/>
</dbReference>
<keyword evidence="4" id="KW-0446">Lipid-binding</keyword>
<feature type="compositionally biased region" description="Low complexity" evidence="6">
    <location>
        <begin position="1098"/>
        <end position="1113"/>
    </location>
</feature>
<evidence type="ECO:0000256" key="3">
    <source>
        <dbReference type="ARBA" id="ARBA00023055"/>
    </source>
</evidence>
<dbReference type="SUPFAM" id="SSF49562">
    <property type="entry name" value="C2 domain (Calcium/lipid-binding domain, CaLB)"/>
    <property type="match status" value="1"/>
</dbReference>
<reference evidence="9" key="1">
    <citation type="journal article" date="2020" name="bioRxiv">
        <title>Comparative genomics of Chlamydomonas.</title>
        <authorList>
            <person name="Craig R.J."/>
            <person name="Hasan A.R."/>
            <person name="Ness R.W."/>
            <person name="Keightley P.D."/>
        </authorList>
    </citation>
    <scope>NUCLEOTIDE SEQUENCE</scope>
    <source>
        <strain evidence="9">CCAP 11/173</strain>
    </source>
</reference>
<dbReference type="PANTHER" id="PTHR47042:SF4">
    <property type="entry name" value="OS02G0313700 PROTEIN"/>
    <property type="match status" value="1"/>
</dbReference>
<keyword evidence="5" id="KW-0472">Membrane</keyword>
<feature type="domain" description="SMP-LTD" evidence="8">
    <location>
        <begin position="99"/>
        <end position="298"/>
    </location>
</feature>
<feature type="compositionally biased region" description="Gly residues" evidence="6">
    <location>
        <begin position="630"/>
        <end position="639"/>
    </location>
</feature>